<keyword evidence="2" id="KW-0597">Phosphoprotein</keyword>
<proteinExistence type="predicted"/>
<keyword evidence="5" id="KW-0598">Phosphotransferase system</keyword>
<keyword evidence="3" id="KW-0762">Sugar transport</keyword>
<sequence length="70" mass="7443">MLTLGPDDILLGRYADSWQTALDSAAEALVDAGLVEAEYRDGLHAREAQSSTFLGNAIAIPTVHRKAASM</sequence>
<keyword evidence="6" id="KW-0418">Kinase</keyword>
<reference evidence="9" key="1">
    <citation type="journal article" date="2019" name="Microbiol. Resour. Announc.">
        <title>Complete Genome Sequence of Halomonas olivaria, a Moderately Halophilic Bacterium Isolated from Olive Processing Effluents, Obtained by Nanopore Sequencing.</title>
        <authorList>
            <person name="Nagata S."/>
            <person name="Ii K.M."/>
            <person name="Tsukimi T."/>
            <person name="Miura M.C."/>
            <person name="Galipon J."/>
            <person name="Arakawa K."/>
        </authorList>
    </citation>
    <scope>NUCLEOTIDE SEQUENCE [LARGE SCALE GENOMIC DNA]</scope>
    <source>
        <strain evidence="9">TYRC17</strain>
    </source>
</reference>
<dbReference type="SUPFAM" id="SSF55804">
    <property type="entry name" value="Phoshotransferase/anion transport protein"/>
    <property type="match status" value="1"/>
</dbReference>
<organism evidence="8 9">
    <name type="scientific">Vreelandella olivaria</name>
    <dbReference type="NCBI Taxonomy" id="390919"/>
    <lineage>
        <taxon>Bacteria</taxon>
        <taxon>Pseudomonadati</taxon>
        <taxon>Pseudomonadota</taxon>
        <taxon>Gammaproteobacteria</taxon>
        <taxon>Oceanospirillales</taxon>
        <taxon>Halomonadaceae</taxon>
        <taxon>Vreelandella</taxon>
    </lineage>
</organism>
<keyword evidence="4" id="KW-0808">Transferase</keyword>
<evidence type="ECO:0000259" key="7">
    <source>
        <dbReference type="PROSITE" id="PS51094"/>
    </source>
</evidence>
<dbReference type="Proteomes" id="UP000289555">
    <property type="component" value="Chromosome"/>
</dbReference>
<feature type="domain" description="PTS EIIA type-2" evidence="7">
    <location>
        <begin position="2"/>
        <end position="70"/>
    </location>
</feature>
<evidence type="ECO:0000256" key="5">
    <source>
        <dbReference type="ARBA" id="ARBA00022683"/>
    </source>
</evidence>
<evidence type="ECO:0000313" key="8">
    <source>
        <dbReference type="EMBL" id="BBI51763.1"/>
    </source>
</evidence>
<evidence type="ECO:0000256" key="2">
    <source>
        <dbReference type="ARBA" id="ARBA00022553"/>
    </source>
</evidence>
<protein>
    <recommendedName>
        <fullName evidence="7">PTS EIIA type-2 domain-containing protein</fullName>
    </recommendedName>
</protein>
<evidence type="ECO:0000256" key="4">
    <source>
        <dbReference type="ARBA" id="ARBA00022679"/>
    </source>
</evidence>
<name>A0ABM7GM84_9GAMM</name>
<evidence type="ECO:0000256" key="3">
    <source>
        <dbReference type="ARBA" id="ARBA00022597"/>
    </source>
</evidence>
<evidence type="ECO:0000313" key="9">
    <source>
        <dbReference type="Proteomes" id="UP000289555"/>
    </source>
</evidence>
<evidence type="ECO:0000256" key="6">
    <source>
        <dbReference type="ARBA" id="ARBA00022777"/>
    </source>
</evidence>
<gene>
    <name evidence="8" type="ORF">HORIV_41840</name>
</gene>
<dbReference type="PANTHER" id="PTHR30181">
    <property type="entry name" value="MANNITOL PERMEASE IIC COMPONENT"/>
    <property type="match status" value="1"/>
</dbReference>
<dbReference type="Gene3D" id="3.40.930.10">
    <property type="entry name" value="Mannitol-specific EII, Chain A"/>
    <property type="match status" value="1"/>
</dbReference>
<dbReference type="InterPro" id="IPR016152">
    <property type="entry name" value="PTrfase/Anion_transptr"/>
</dbReference>
<dbReference type="EMBL" id="AP019416">
    <property type="protein sequence ID" value="BBI51763.1"/>
    <property type="molecule type" value="Genomic_DNA"/>
</dbReference>
<dbReference type="InterPro" id="IPR050893">
    <property type="entry name" value="Sugar_PTS"/>
</dbReference>
<dbReference type="Pfam" id="PF00359">
    <property type="entry name" value="PTS_EIIA_2"/>
    <property type="match status" value="1"/>
</dbReference>
<keyword evidence="9" id="KW-1185">Reference proteome</keyword>
<dbReference type="InterPro" id="IPR002178">
    <property type="entry name" value="PTS_EIIA_type-2_dom"/>
</dbReference>
<accession>A0ABM7GM84</accession>
<dbReference type="PANTHER" id="PTHR30181:SF3">
    <property type="entry name" value="MULTIPHOSPHORYL TRANSFER PROTEIN"/>
    <property type="match status" value="1"/>
</dbReference>
<evidence type="ECO:0000256" key="1">
    <source>
        <dbReference type="ARBA" id="ARBA00022448"/>
    </source>
</evidence>
<dbReference type="PROSITE" id="PS51094">
    <property type="entry name" value="PTS_EIIA_TYPE_2"/>
    <property type="match status" value="1"/>
</dbReference>
<keyword evidence="1" id="KW-0813">Transport</keyword>